<sequence>MPTIRKKGDKQYHVQIRKRGYPTQTKTFTSLVAAEKWATVIESEMVRGVFVSRNEAEATLIKDVLNRFETEVLPTKRSEQSDKSRLKTLTNAFGDYRMASLTSSQVAQFRDRRLKVVGPQSVIHELNLLNRVLKTASMDWGISLPGGLPTAQVRKPIKPRGRDRRVPENEIVAILGATESSELRTIIRIAVETGMRRNELASLKWEEIDLEKQTVHLPKTKTDVPRTVPLSKTAIKALKEFGVKKEGSVFALRPESMSQAFERACEVHRANIAGVRFHDLRHEATSRLFEKGLNVMEVAAITGHKTLDMLKRYTHLRAEDLAKKLG</sequence>
<gene>
    <name evidence="4" type="ORF">GO485_16835</name>
    <name evidence="5" type="ORF">IP92_03437</name>
</gene>
<dbReference type="GO" id="GO:0015074">
    <property type="term" value="P:DNA integration"/>
    <property type="evidence" value="ECO:0007669"/>
    <property type="project" value="UniProtKB-KW"/>
</dbReference>
<dbReference type="GO" id="GO:0006310">
    <property type="term" value="P:DNA recombination"/>
    <property type="evidence" value="ECO:0007669"/>
    <property type="project" value="UniProtKB-KW"/>
</dbReference>
<dbReference type="EMBL" id="VLKW01000006">
    <property type="protein sequence ID" value="TWI46004.1"/>
    <property type="molecule type" value="Genomic_DNA"/>
</dbReference>
<evidence type="ECO:0000259" key="3">
    <source>
        <dbReference type="PROSITE" id="PS51898"/>
    </source>
</evidence>
<dbReference type="InterPro" id="IPR002104">
    <property type="entry name" value="Integrase_catalytic"/>
</dbReference>
<dbReference type="InterPro" id="IPR011010">
    <property type="entry name" value="DNA_brk_join_enz"/>
</dbReference>
<dbReference type="Proteomes" id="UP000315112">
    <property type="component" value="Unassembled WGS sequence"/>
</dbReference>
<name>A0A562PNK2_9BURK</name>
<dbReference type="Gene3D" id="1.10.443.10">
    <property type="entry name" value="Intergrase catalytic core"/>
    <property type="match status" value="1"/>
</dbReference>
<dbReference type="Proteomes" id="UP000437862">
    <property type="component" value="Chromosome"/>
</dbReference>
<proteinExistence type="predicted"/>
<dbReference type="AlphaFoldDB" id="A0A562PNK2"/>
<evidence type="ECO:0000313" key="7">
    <source>
        <dbReference type="Proteomes" id="UP000437862"/>
    </source>
</evidence>
<dbReference type="CDD" id="cd00796">
    <property type="entry name" value="INT_Rci_Hp1_C"/>
    <property type="match status" value="1"/>
</dbReference>
<keyword evidence="2" id="KW-0233">DNA recombination</keyword>
<dbReference type="GO" id="GO:0003677">
    <property type="term" value="F:DNA binding"/>
    <property type="evidence" value="ECO:0007669"/>
    <property type="project" value="InterPro"/>
</dbReference>
<dbReference type="Pfam" id="PF00589">
    <property type="entry name" value="Phage_integrase"/>
    <property type="match status" value="1"/>
</dbReference>
<dbReference type="PANTHER" id="PTHR30349:SF94">
    <property type="entry name" value="INTEGRASE_RECOMBINASE HI_1414-RELATED"/>
    <property type="match status" value="1"/>
</dbReference>
<evidence type="ECO:0000256" key="2">
    <source>
        <dbReference type="ARBA" id="ARBA00023172"/>
    </source>
</evidence>
<reference evidence="5" key="2">
    <citation type="submission" date="2019-07" db="EMBL/GenBank/DDBJ databases">
        <authorList>
            <person name="Whitman W."/>
            <person name="Huntemann M."/>
            <person name="Clum A."/>
            <person name="Pillay M."/>
            <person name="Palaniappan K."/>
            <person name="Varghese N."/>
            <person name="Mikhailova N."/>
            <person name="Stamatis D."/>
            <person name="Reddy T."/>
            <person name="Daum C."/>
            <person name="Shapiro N."/>
            <person name="Ivanova N."/>
            <person name="Kyrpides N."/>
            <person name="Woyke T."/>
        </authorList>
    </citation>
    <scope>NUCLEOTIDE SEQUENCE</scope>
    <source>
        <strain evidence="5">CGMCC 1.10685</strain>
    </source>
</reference>
<dbReference type="EMBL" id="CP046904">
    <property type="protein sequence ID" value="QGZ40558.1"/>
    <property type="molecule type" value="Genomic_DNA"/>
</dbReference>
<dbReference type="PANTHER" id="PTHR30349">
    <property type="entry name" value="PHAGE INTEGRASE-RELATED"/>
    <property type="match status" value="1"/>
</dbReference>
<evidence type="ECO:0000256" key="1">
    <source>
        <dbReference type="ARBA" id="ARBA00022908"/>
    </source>
</evidence>
<reference evidence="4 7" key="3">
    <citation type="submission" date="2019-12" db="EMBL/GenBank/DDBJ databases">
        <title>Draft Genome Sequences of Six Type Strains of the Genus Massilia.</title>
        <authorList>
            <person name="Miess H."/>
            <person name="Frediansyah A."/>
            <person name="Goeker M."/>
            <person name="Gross H."/>
        </authorList>
    </citation>
    <scope>NUCLEOTIDE SEQUENCE [LARGE SCALE GENOMIC DNA]</scope>
    <source>
        <strain evidence="4 7">DSM 26639</strain>
    </source>
</reference>
<keyword evidence="1" id="KW-0229">DNA integration</keyword>
<dbReference type="OrthoDB" id="662444at2"/>
<dbReference type="InterPro" id="IPR050090">
    <property type="entry name" value="Tyrosine_recombinase_XerCD"/>
</dbReference>
<dbReference type="InterPro" id="IPR013762">
    <property type="entry name" value="Integrase-like_cat_sf"/>
</dbReference>
<dbReference type="PROSITE" id="PS51898">
    <property type="entry name" value="TYR_RECOMBINASE"/>
    <property type="match status" value="1"/>
</dbReference>
<reference evidence="5 6" key="1">
    <citation type="journal article" date="2015" name="Stand. Genomic Sci.">
        <title>Genomic Encyclopedia of Bacterial and Archaeal Type Strains, Phase III: the genomes of soil and plant-associated and newly described type strains.</title>
        <authorList>
            <person name="Whitman W.B."/>
            <person name="Woyke T."/>
            <person name="Klenk H.P."/>
            <person name="Zhou Y."/>
            <person name="Lilburn T.G."/>
            <person name="Beck B.J."/>
            <person name="De Vos P."/>
            <person name="Vandamme P."/>
            <person name="Eisen J.A."/>
            <person name="Garrity G."/>
            <person name="Hugenholtz P."/>
            <person name="Kyrpides N.C."/>
        </authorList>
    </citation>
    <scope>NUCLEOTIDE SEQUENCE [LARGE SCALE GENOMIC DNA]</scope>
    <source>
        <strain evidence="5 6">CGMCC 1.10685</strain>
    </source>
</reference>
<evidence type="ECO:0000313" key="6">
    <source>
        <dbReference type="Proteomes" id="UP000315112"/>
    </source>
</evidence>
<organism evidence="5 6">
    <name type="scientific">Pseudoduganella flava</name>
    <dbReference type="NCBI Taxonomy" id="871742"/>
    <lineage>
        <taxon>Bacteria</taxon>
        <taxon>Pseudomonadati</taxon>
        <taxon>Pseudomonadota</taxon>
        <taxon>Betaproteobacteria</taxon>
        <taxon>Burkholderiales</taxon>
        <taxon>Oxalobacteraceae</taxon>
        <taxon>Telluria group</taxon>
        <taxon>Pseudoduganella</taxon>
    </lineage>
</organism>
<accession>A0A562PNK2</accession>
<dbReference type="RefSeq" id="WP_145877159.1">
    <property type="nucleotide sequence ID" value="NZ_CP046904.1"/>
</dbReference>
<evidence type="ECO:0000313" key="5">
    <source>
        <dbReference type="EMBL" id="TWI46004.1"/>
    </source>
</evidence>
<dbReference type="SUPFAM" id="SSF56349">
    <property type="entry name" value="DNA breaking-rejoining enzymes"/>
    <property type="match status" value="1"/>
</dbReference>
<evidence type="ECO:0000313" key="4">
    <source>
        <dbReference type="EMBL" id="QGZ40558.1"/>
    </source>
</evidence>
<protein>
    <submittedName>
        <fullName evidence="5">Phage integrase family protein</fullName>
    </submittedName>
    <submittedName>
        <fullName evidence="4">Tyrosine-type recombinase/integrase</fullName>
    </submittedName>
</protein>
<keyword evidence="7" id="KW-1185">Reference proteome</keyword>
<feature type="domain" description="Tyr recombinase" evidence="3">
    <location>
        <begin position="160"/>
        <end position="326"/>
    </location>
</feature>